<dbReference type="InterPro" id="IPR028098">
    <property type="entry name" value="Glyco_trans_4-like_N"/>
</dbReference>
<dbReference type="KEGG" id="ndv:NDEV_0202"/>
<dbReference type="GO" id="GO:0016740">
    <property type="term" value="F:transferase activity"/>
    <property type="evidence" value="ECO:0007669"/>
    <property type="project" value="UniProtKB-KW"/>
</dbReference>
<accession>A0A128A0X2</accession>
<dbReference type="SUPFAM" id="SSF53756">
    <property type="entry name" value="UDP-Glycosyltransferase/glycogen phosphorylase"/>
    <property type="match status" value="1"/>
</dbReference>
<feature type="domain" description="Glycosyltransferase subfamily 4-like N-terminal" evidence="1">
    <location>
        <begin position="89"/>
        <end position="190"/>
    </location>
</feature>
<dbReference type="Pfam" id="PF13692">
    <property type="entry name" value="Glyco_trans_1_4"/>
    <property type="match status" value="1"/>
</dbReference>
<reference evidence="3" key="1">
    <citation type="submission" date="2015-10" db="EMBL/GenBank/DDBJ databases">
        <authorList>
            <person name="Lehtovirta-Morley L.E."/>
            <person name="Vieille C."/>
        </authorList>
    </citation>
    <scope>NUCLEOTIDE SEQUENCE [LARGE SCALE GENOMIC DNA]</scope>
</reference>
<dbReference type="CDD" id="cd03794">
    <property type="entry name" value="GT4_WbuB-like"/>
    <property type="match status" value="1"/>
</dbReference>
<evidence type="ECO:0000259" key="1">
    <source>
        <dbReference type="Pfam" id="PF13439"/>
    </source>
</evidence>
<dbReference type="Gene3D" id="3.40.50.2000">
    <property type="entry name" value="Glycogen Phosphorylase B"/>
    <property type="match status" value="2"/>
</dbReference>
<dbReference type="EMBL" id="LN890280">
    <property type="protein sequence ID" value="CUR50967.1"/>
    <property type="molecule type" value="Genomic_DNA"/>
</dbReference>
<proteinExistence type="predicted"/>
<evidence type="ECO:0000313" key="2">
    <source>
        <dbReference type="EMBL" id="CUR50967.1"/>
    </source>
</evidence>
<name>A0A128A0X2_9ARCH</name>
<dbReference type="Proteomes" id="UP000196239">
    <property type="component" value="Chromosome 1"/>
</dbReference>
<evidence type="ECO:0000313" key="3">
    <source>
        <dbReference type="Proteomes" id="UP000196239"/>
    </source>
</evidence>
<dbReference type="PANTHER" id="PTHR12526:SF622">
    <property type="entry name" value="GLYCOSYLTRANSFERASE (GROUP I)"/>
    <property type="match status" value="1"/>
</dbReference>
<organism evidence="2 3">
    <name type="scientific">Nitrosotalea devaniterrae</name>
    <dbReference type="NCBI Taxonomy" id="1078905"/>
    <lineage>
        <taxon>Archaea</taxon>
        <taxon>Nitrososphaerota</taxon>
        <taxon>Nitrososphaeria</taxon>
        <taxon>Nitrosotaleales</taxon>
        <taxon>Nitrosotaleaceae</taxon>
        <taxon>Nitrosotalea</taxon>
    </lineage>
</organism>
<keyword evidence="2" id="KW-0808">Transferase</keyword>
<protein>
    <submittedName>
        <fullName evidence="2">Glycosyltransferase</fullName>
    </submittedName>
</protein>
<sequence>MICINLLVFCNIDLSQKWGDYARIFSLMNAFSKLGNKIFIVIIRPESKSPQISNFKENGLDVIEIHPPGIMKFKGKRGIGKYLNYLSSLPTTSKIASKIIKDHGIDYVYAYMPGIGSSLPAMRVQSKHKIKFVLDFADLHVFVRPKKVTDASFQKADEIIAITSYLKDDLLKRGISEKKIHIIPNGVDLKLFDPAKYSMNDISNLRESFGTKHLLVFAGSLQDLNLIIDSAKDVIEKVPDVKYLIIGDHRDPNRTRDVWEAKVKEKGLTKNFVFLGRKPRDEIPKYVICADVCLDSFPDEPYYAAAHPVKLLEYGACGKPVVATRVTETAKLVQHGVYGFLATPGNGAEYANYIVTLLADKEKREKMGKEFSSYVRSTFDWNKIAIDLENVLKN</sequence>
<keyword evidence="3" id="KW-1185">Reference proteome</keyword>
<dbReference type="Pfam" id="PF13439">
    <property type="entry name" value="Glyco_transf_4"/>
    <property type="match status" value="1"/>
</dbReference>
<dbReference type="PANTHER" id="PTHR12526">
    <property type="entry name" value="GLYCOSYLTRANSFERASE"/>
    <property type="match status" value="1"/>
</dbReference>
<gene>
    <name evidence="2" type="ORF">NDEV_0202</name>
</gene>
<dbReference type="AlphaFoldDB" id="A0A128A0X2"/>